<dbReference type="Gene3D" id="3.40.50.300">
    <property type="entry name" value="P-loop containing nucleotide triphosphate hydrolases"/>
    <property type="match status" value="1"/>
</dbReference>
<dbReference type="Pfam" id="PF08708">
    <property type="entry name" value="PriCT_1"/>
    <property type="match status" value="1"/>
</dbReference>
<accession>A0A6J5MZ41</accession>
<organism evidence="4">
    <name type="scientific">uncultured Caudovirales phage</name>
    <dbReference type="NCBI Taxonomy" id="2100421"/>
    <lineage>
        <taxon>Viruses</taxon>
        <taxon>Duplodnaviria</taxon>
        <taxon>Heunggongvirae</taxon>
        <taxon>Uroviricota</taxon>
        <taxon>Caudoviricetes</taxon>
        <taxon>Peduoviridae</taxon>
        <taxon>Maltschvirus</taxon>
        <taxon>Maltschvirus maltsch</taxon>
    </lineage>
</organism>
<evidence type="ECO:0000259" key="2">
    <source>
        <dbReference type="SMART" id="SM00942"/>
    </source>
</evidence>
<feature type="region of interest" description="Disordered" evidence="1">
    <location>
        <begin position="633"/>
        <end position="654"/>
    </location>
</feature>
<evidence type="ECO:0000313" key="4">
    <source>
        <dbReference type="EMBL" id="CAB4151712.1"/>
    </source>
</evidence>
<dbReference type="CDD" id="cd04859">
    <property type="entry name" value="Prim_Pol"/>
    <property type="match status" value="1"/>
</dbReference>
<dbReference type="EMBL" id="LR796553">
    <property type="protein sequence ID" value="CAB4151712.1"/>
    <property type="molecule type" value="Genomic_DNA"/>
</dbReference>
<dbReference type="InterPro" id="IPR015330">
    <property type="entry name" value="DNA_primase/pol_bifunc_N"/>
</dbReference>
<name>A0A6J5MZ41_9CAUD</name>
<proteinExistence type="predicted"/>
<dbReference type="SUPFAM" id="SSF52540">
    <property type="entry name" value="P-loop containing nucleoside triphosphate hydrolases"/>
    <property type="match status" value="1"/>
</dbReference>
<evidence type="ECO:0000259" key="3">
    <source>
        <dbReference type="SMART" id="SM00943"/>
    </source>
</evidence>
<sequence>MTTTTKLEAALTYASWGWHVLPLIPNDKRPASAHGVHDATIDPEQIKAWWAQNPSFNIGIAAGEKSGIVVFDIDPRNGGSESWDDFTAEHGAVPDGICQLTAGGGQHYIAQARENLKSCELRRGVDFLANGRYFVVTPSVVNDREYTWEASGDPTDGISPFAIPETWLAAMAVRKVIVTATDGELITGNRNAGLASMAGSMRRNGFSSSEIFAAISAANAERCDIPLPASDVKRIAESIARYAPEHDVGASAALGDAAAENLIREQLPHPLSTFVHYDLDNIPPTEYVLDGIMEAGVVLVVGSAASGKTTQLLPLLTRVTHLCDPDDPLKPLLRRKLIWVSEDPKQALRILRSMREAGHFGTHSAREVSEWIKVVAAARLAPEIVAQVAPFYETMAVDNISADGEVYRTNPVVVFDTNNSVFDLENESDNSEVGRAMAVLKQKFRGIPLVLVGHIAKALKRADVVDFSARGAGAWEADANQVMYMIKEDDGKRWLEIVSAKHRFFARADGILFGASINVIQTHDILGNKITETLIHGVPEIVEAGGKSEIAKVKEKNRKDADLAARQLLMKQKEEVVISALTLLNKTEYHTKSELAERIGGNKNQALEVIDAMVARGMINTIYTPFEAPIEKRPGRHDSGYVMPKTYKKESNGD</sequence>
<protein>
    <submittedName>
        <fullName evidence="4">Prim_Pol domain containing protein</fullName>
    </submittedName>
</protein>
<dbReference type="SMART" id="SM00943">
    <property type="entry name" value="Prim-Pol"/>
    <property type="match status" value="1"/>
</dbReference>
<reference evidence="4" key="1">
    <citation type="submission" date="2020-04" db="EMBL/GenBank/DDBJ databases">
        <authorList>
            <person name="Chiriac C."/>
            <person name="Salcher M."/>
            <person name="Ghai R."/>
            <person name="Kavagutti S V."/>
        </authorList>
    </citation>
    <scope>NUCLEOTIDE SEQUENCE</scope>
</reference>
<dbReference type="InterPro" id="IPR027417">
    <property type="entry name" value="P-loop_NTPase"/>
</dbReference>
<evidence type="ECO:0000256" key="1">
    <source>
        <dbReference type="SAM" id="MobiDB-lite"/>
    </source>
</evidence>
<dbReference type="SUPFAM" id="SSF56747">
    <property type="entry name" value="Prim-pol domain"/>
    <property type="match status" value="1"/>
</dbReference>
<dbReference type="SMART" id="SM00942">
    <property type="entry name" value="PriCT_1"/>
    <property type="match status" value="1"/>
</dbReference>
<dbReference type="InterPro" id="IPR014820">
    <property type="entry name" value="PriCT_1"/>
</dbReference>
<feature type="domain" description="Primase C-terminal 1" evidence="2">
    <location>
        <begin position="179"/>
        <end position="245"/>
    </location>
</feature>
<gene>
    <name evidence="4" type="ORF">UFOVP586_31</name>
</gene>
<dbReference type="Pfam" id="PF13481">
    <property type="entry name" value="AAA_25"/>
    <property type="match status" value="1"/>
</dbReference>
<dbReference type="Pfam" id="PF09250">
    <property type="entry name" value="Prim-Pol"/>
    <property type="match status" value="1"/>
</dbReference>
<feature type="domain" description="DNA primase/polymerase bifunctional N-terminal" evidence="3">
    <location>
        <begin position="10"/>
        <end position="166"/>
    </location>
</feature>